<evidence type="ECO:0000313" key="2">
    <source>
        <dbReference type="EMBL" id="CAL1288194.1"/>
    </source>
</evidence>
<proteinExistence type="predicted"/>
<reference evidence="2 3" key="1">
    <citation type="submission" date="2024-04" db="EMBL/GenBank/DDBJ databases">
        <authorList>
            <person name="Rising A."/>
            <person name="Reimegard J."/>
            <person name="Sonavane S."/>
            <person name="Akerstrom W."/>
            <person name="Nylinder S."/>
            <person name="Hedman E."/>
            <person name="Kallberg Y."/>
        </authorList>
    </citation>
    <scope>NUCLEOTIDE SEQUENCE [LARGE SCALE GENOMIC DNA]</scope>
</reference>
<organism evidence="2 3">
    <name type="scientific">Larinioides sclopetarius</name>
    <dbReference type="NCBI Taxonomy" id="280406"/>
    <lineage>
        <taxon>Eukaryota</taxon>
        <taxon>Metazoa</taxon>
        <taxon>Ecdysozoa</taxon>
        <taxon>Arthropoda</taxon>
        <taxon>Chelicerata</taxon>
        <taxon>Arachnida</taxon>
        <taxon>Araneae</taxon>
        <taxon>Araneomorphae</taxon>
        <taxon>Entelegynae</taxon>
        <taxon>Araneoidea</taxon>
        <taxon>Araneidae</taxon>
        <taxon>Larinioides</taxon>
    </lineage>
</organism>
<dbReference type="Proteomes" id="UP001497382">
    <property type="component" value="Unassembled WGS sequence"/>
</dbReference>
<feature type="compositionally biased region" description="Polar residues" evidence="1">
    <location>
        <begin position="140"/>
        <end position="158"/>
    </location>
</feature>
<dbReference type="AlphaFoldDB" id="A0AAV2AY71"/>
<evidence type="ECO:0000256" key="1">
    <source>
        <dbReference type="SAM" id="MobiDB-lite"/>
    </source>
</evidence>
<feature type="region of interest" description="Disordered" evidence="1">
    <location>
        <begin position="124"/>
        <end position="158"/>
    </location>
</feature>
<dbReference type="EMBL" id="CAXIEN010000227">
    <property type="protein sequence ID" value="CAL1288194.1"/>
    <property type="molecule type" value="Genomic_DNA"/>
</dbReference>
<name>A0AAV2AY71_9ARAC</name>
<feature type="region of interest" description="Disordered" evidence="1">
    <location>
        <begin position="22"/>
        <end position="55"/>
    </location>
</feature>
<sequence length="158" mass="17579">MKTFDGSSRIFGKALQSACGSVSLSRKDPETSKKSQRSSEYSSLSFANPVEMNNNRHSTASNLNAIGNSSDVLTWIERECLLSIQQTSWSTDNENDAWLKENRLRALHQLLPISYEECSSSSISSYNTDSNDSHSEMLQAKNSDSQTRNHNCCEGSQN</sequence>
<accession>A0AAV2AY71</accession>
<evidence type="ECO:0000313" key="3">
    <source>
        <dbReference type="Proteomes" id="UP001497382"/>
    </source>
</evidence>
<keyword evidence="3" id="KW-1185">Reference proteome</keyword>
<comment type="caution">
    <text evidence="2">The sequence shown here is derived from an EMBL/GenBank/DDBJ whole genome shotgun (WGS) entry which is preliminary data.</text>
</comment>
<protein>
    <submittedName>
        <fullName evidence="2">Uncharacterized protein</fullName>
    </submittedName>
</protein>
<gene>
    <name evidence="2" type="ORF">LARSCL_LOCUS15195</name>
</gene>